<dbReference type="RefSeq" id="WP_128770228.1">
    <property type="nucleotide sequence ID" value="NZ_RXOC01000010.1"/>
</dbReference>
<dbReference type="InterPro" id="IPR001296">
    <property type="entry name" value="Glyco_trans_1"/>
</dbReference>
<keyword evidence="2" id="KW-0808">Transferase</keyword>
<comment type="caution">
    <text evidence="2">The sequence shown here is derived from an EMBL/GenBank/DDBJ whole genome shotgun (WGS) entry which is preliminary data.</text>
</comment>
<dbReference type="SUPFAM" id="SSF48208">
    <property type="entry name" value="Six-hairpin glycosidases"/>
    <property type="match status" value="1"/>
</dbReference>
<proteinExistence type="predicted"/>
<dbReference type="EMBL" id="RXOC01000010">
    <property type="protein sequence ID" value="RXF68596.1"/>
    <property type="molecule type" value="Genomic_DNA"/>
</dbReference>
<dbReference type="InterPro" id="IPR008930">
    <property type="entry name" value="Terpenoid_cyclase/PrenylTrfase"/>
</dbReference>
<dbReference type="SUPFAM" id="SSF48239">
    <property type="entry name" value="Terpenoid cyclases/Protein prenyltransferases"/>
    <property type="match status" value="1"/>
</dbReference>
<dbReference type="AlphaFoldDB" id="A0A4Q0M7B0"/>
<evidence type="ECO:0000259" key="1">
    <source>
        <dbReference type="Pfam" id="PF00534"/>
    </source>
</evidence>
<reference evidence="2 3" key="1">
    <citation type="submission" date="2018-12" db="EMBL/GenBank/DDBJ databases">
        <title>The Draft Genome Sequence of the Soil Bacterium Pedobacter tournemirensis R1.</title>
        <authorList>
            <person name="He J."/>
        </authorList>
    </citation>
    <scope>NUCLEOTIDE SEQUENCE [LARGE SCALE GENOMIC DNA]</scope>
    <source>
        <strain evidence="2 3">R1</strain>
    </source>
</reference>
<dbReference type="PANTHER" id="PTHR12526">
    <property type="entry name" value="GLYCOSYLTRANSFERASE"/>
    <property type="match status" value="1"/>
</dbReference>
<sequence>MINKKQKNLPGIIFLTSFPPKECGIATYSQDLINALNNKFKNSFNTSVCALESGEEHHVYSAEVSKRLNTLDSASFSSISSQINKDPHIQIVMIQHEFGFFNTDHETDFLRLLEDINKPKIMTFHTVLPNPLEGHKLNVKRIASLCSSIIVMTRNAANVLASDYAIPVEKITIIPHGIHLVPHKNKEVLKTKYGLGGRTILSTFGLINSGKSIETSLEALPAIIKEHNNVLFLVIGKTHPTIIKQEGEKYRKMLEKKAKALNLLPHVKFIDMYLPLNDLLKLLQLTDIYLFTSKDPFQAVSGTFSYAMGCGCPIVSTPIPHAREMLSDSTGILIDFQNPEQLTEAVIRILNDEDLKTTLSSNALKKIQSSAWQNVAIAYGNLFKKIDDNVSLLYRTPDIKVDHIKNLTTDFGIIQFCKINNPDPGSGYTLDDNSRAMIALMMHYKLTKEKKDIPLISVYLDFIRFCQKSDGAFFNYVDINKEFSSQNEQVNLEDANGRAIWALGYLLSEGRSLPQVLIIEAENILLKTLPMLTKTNSPRAIAFMVKGLYHWNVYQESMQLVTLINSLSQKLVTMYRKKATPEWEWYEHYLTYGNSVLPEALLCAHLATGNVTYKDIARKTFDFLLDQTYDRAGIRIISNRSWLSKGGKSALFGEQPIDVAYTIIALDTFFRFFGEIYFLQKMKTAFNWFLGQNHLHRIVYNPSTGGCYDGLEESSVNLNQGAESTVTYLIARLTWEKYKTHQTSLIPSSPRNHIEPY</sequence>
<accession>A0A4Q0M7B0</accession>
<evidence type="ECO:0000313" key="3">
    <source>
        <dbReference type="Proteomes" id="UP000290848"/>
    </source>
</evidence>
<dbReference type="GO" id="GO:0016757">
    <property type="term" value="F:glycosyltransferase activity"/>
    <property type="evidence" value="ECO:0007669"/>
    <property type="project" value="InterPro"/>
</dbReference>
<protein>
    <submittedName>
        <fullName evidence="2">Glycosyltransferase</fullName>
    </submittedName>
</protein>
<dbReference type="Proteomes" id="UP000290848">
    <property type="component" value="Unassembled WGS sequence"/>
</dbReference>
<dbReference type="Gene3D" id="1.50.10.20">
    <property type="match status" value="1"/>
</dbReference>
<name>A0A4Q0M7B0_9SPHI</name>
<dbReference type="PANTHER" id="PTHR12526:SF572">
    <property type="entry name" value="BLL5144 PROTEIN"/>
    <property type="match status" value="1"/>
</dbReference>
<gene>
    <name evidence="2" type="ORF">EKH83_14805</name>
</gene>
<dbReference type="Gene3D" id="3.40.50.2000">
    <property type="entry name" value="Glycogen Phosphorylase B"/>
    <property type="match status" value="2"/>
</dbReference>
<dbReference type="Pfam" id="PF00534">
    <property type="entry name" value="Glycos_transf_1"/>
    <property type="match status" value="1"/>
</dbReference>
<dbReference type="GO" id="GO:0005975">
    <property type="term" value="P:carbohydrate metabolic process"/>
    <property type="evidence" value="ECO:0007669"/>
    <property type="project" value="InterPro"/>
</dbReference>
<organism evidence="2 3">
    <name type="scientific">Arcticibacter tournemirensis</name>
    <dbReference type="NCBI Taxonomy" id="699437"/>
    <lineage>
        <taxon>Bacteria</taxon>
        <taxon>Pseudomonadati</taxon>
        <taxon>Bacteroidota</taxon>
        <taxon>Sphingobacteriia</taxon>
        <taxon>Sphingobacteriales</taxon>
        <taxon>Sphingobacteriaceae</taxon>
        <taxon>Arcticibacter</taxon>
    </lineage>
</organism>
<evidence type="ECO:0000313" key="2">
    <source>
        <dbReference type="EMBL" id="RXF68596.1"/>
    </source>
</evidence>
<dbReference type="InterPro" id="IPR008928">
    <property type="entry name" value="6-hairpin_glycosidase_sf"/>
</dbReference>
<dbReference type="SUPFAM" id="SSF53756">
    <property type="entry name" value="UDP-Glycosyltransferase/glycogen phosphorylase"/>
    <property type="match status" value="1"/>
</dbReference>
<feature type="domain" description="Glycosyl transferase family 1" evidence="1">
    <location>
        <begin position="197"/>
        <end position="365"/>
    </location>
</feature>